<keyword evidence="1" id="KW-0472">Membrane</keyword>
<dbReference type="HOGENOM" id="CLU_1861706_0_0_9"/>
<evidence type="ECO:0000313" key="3">
    <source>
        <dbReference type="Proteomes" id="UP000003011"/>
    </source>
</evidence>
<proteinExistence type="predicted"/>
<keyword evidence="1" id="KW-0812">Transmembrane</keyword>
<dbReference type="STRING" id="679200.HMPREF9333_02263"/>
<sequence length="131" mass="15562">MSIEPKKINLRSYNKVWKIENRIYAIQNIVLPVPVSPREVLYFFIIAFIMLLLSFLIPPLKIIPSILRFVAVPFGVSQFLLKKKLDGKMPHKYMMSWVNYMLTKEQYIERFSSYNRNTANTKIVWLCSKKE</sequence>
<accession>G5GL18</accession>
<gene>
    <name evidence="2" type="ORF">HMPREF9333_02263</name>
</gene>
<dbReference type="EMBL" id="ACZL01000053">
    <property type="protein sequence ID" value="EHI54574.1"/>
    <property type="molecule type" value="Genomic_DNA"/>
</dbReference>
<dbReference type="eggNOG" id="ENOG502Z89W">
    <property type="taxonomic scope" value="Bacteria"/>
</dbReference>
<dbReference type="RefSeq" id="WP_005542315.1">
    <property type="nucleotide sequence ID" value="NZ_JH378845.1"/>
</dbReference>
<dbReference type="InterPro" id="IPR025608">
    <property type="entry name" value="TcpE"/>
</dbReference>
<dbReference type="OrthoDB" id="1645356at2"/>
<reference evidence="2 3" key="1">
    <citation type="submission" date="2011-08" db="EMBL/GenBank/DDBJ databases">
        <title>The Genome Sequence of Johnsonella ignava ATCC 51276.</title>
        <authorList>
            <consortium name="The Broad Institute Genome Sequencing Platform"/>
            <person name="Earl A."/>
            <person name="Ward D."/>
            <person name="Feldgarden M."/>
            <person name="Gevers D."/>
            <person name="Izard J."/>
            <person name="Blanton J.M."/>
            <person name="Baranova O.V."/>
            <person name="Dewhirst F.E."/>
            <person name="Young S.K."/>
            <person name="Zeng Q."/>
            <person name="Gargeya S."/>
            <person name="Fitzgerald M."/>
            <person name="Haas B."/>
            <person name="Abouelleil A."/>
            <person name="Alvarado L."/>
            <person name="Arachchi H.M."/>
            <person name="Berlin A."/>
            <person name="Brown A."/>
            <person name="Chapman S.B."/>
            <person name="Chen Z."/>
            <person name="Dunbar C."/>
            <person name="Freedman E."/>
            <person name="Gearin G."/>
            <person name="Gellesch M."/>
            <person name="Goldberg J."/>
            <person name="Griggs A."/>
            <person name="Gujja S."/>
            <person name="Heiman D."/>
            <person name="Howarth C."/>
            <person name="Larson L."/>
            <person name="Lui A."/>
            <person name="MacDonald P.J.P."/>
            <person name="Montmayeur A."/>
            <person name="Murphy C."/>
            <person name="Neiman D."/>
            <person name="Pearson M."/>
            <person name="Priest M."/>
            <person name="Roberts A."/>
            <person name="Saif S."/>
            <person name="Shea T."/>
            <person name="Shenoy N."/>
            <person name="Sisk P."/>
            <person name="Stolte C."/>
            <person name="Sykes S."/>
            <person name="Wortman J."/>
            <person name="Nusbaum C."/>
            <person name="Birren B."/>
        </authorList>
    </citation>
    <scope>NUCLEOTIDE SEQUENCE [LARGE SCALE GENOMIC DNA]</scope>
    <source>
        <strain evidence="2 3">ATCC 51276</strain>
    </source>
</reference>
<organism evidence="2 3">
    <name type="scientific">Johnsonella ignava ATCC 51276</name>
    <dbReference type="NCBI Taxonomy" id="679200"/>
    <lineage>
        <taxon>Bacteria</taxon>
        <taxon>Bacillati</taxon>
        <taxon>Bacillota</taxon>
        <taxon>Clostridia</taxon>
        <taxon>Lachnospirales</taxon>
        <taxon>Lachnospiraceae</taxon>
        <taxon>Johnsonella</taxon>
    </lineage>
</organism>
<comment type="caution">
    <text evidence="2">The sequence shown here is derived from an EMBL/GenBank/DDBJ whole genome shotgun (WGS) entry which is preliminary data.</text>
</comment>
<evidence type="ECO:0008006" key="4">
    <source>
        <dbReference type="Google" id="ProtNLM"/>
    </source>
</evidence>
<evidence type="ECO:0000256" key="1">
    <source>
        <dbReference type="SAM" id="Phobius"/>
    </source>
</evidence>
<feature type="transmembrane region" description="Helical" evidence="1">
    <location>
        <begin position="40"/>
        <end position="57"/>
    </location>
</feature>
<dbReference type="AlphaFoldDB" id="G5GL18"/>
<name>G5GL18_9FIRM</name>
<evidence type="ECO:0000313" key="2">
    <source>
        <dbReference type="EMBL" id="EHI54574.1"/>
    </source>
</evidence>
<keyword evidence="1" id="KW-1133">Transmembrane helix</keyword>
<feature type="transmembrane region" description="Helical" evidence="1">
    <location>
        <begin position="63"/>
        <end position="81"/>
    </location>
</feature>
<keyword evidence="3" id="KW-1185">Reference proteome</keyword>
<dbReference type="Proteomes" id="UP000003011">
    <property type="component" value="Unassembled WGS sequence"/>
</dbReference>
<dbReference type="Pfam" id="PF12648">
    <property type="entry name" value="TcpE"/>
    <property type="match status" value="1"/>
</dbReference>
<protein>
    <recommendedName>
        <fullName evidence="4">Conjugal transfer protein</fullName>
    </recommendedName>
</protein>